<dbReference type="RefSeq" id="WP_127029819.1">
    <property type="nucleotide sequence ID" value="NZ_RYFG02000119.1"/>
</dbReference>
<feature type="compositionally biased region" description="Basic and acidic residues" evidence="1">
    <location>
        <begin position="57"/>
        <end position="82"/>
    </location>
</feature>
<organism evidence="4 5">
    <name type="scientific">Candidatus Methylobacter oryzae</name>
    <dbReference type="NCBI Taxonomy" id="2497749"/>
    <lineage>
        <taxon>Bacteria</taxon>
        <taxon>Pseudomonadati</taxon>
        <taxon>Pseudomonadota</taxon>
        <taxon>Gammaproteobacteria</taxon>
        <taxon>Methylococcales</taxon>
        <taxon>Methylococcaceae</taxon>
        <taxon>Methylobacter</taxon>
    </lineage>
</organism>
<protein>
    <submittedName>
        <fullName evidence="4">DUF4124 domain-containing protein</fullName>
    </submittedName>
</protein>
<evidence type="ECO:0000313" key="4">
    <source>
        <dbReference type="EMBL" id="TRW90296.1"/>
    </source>
</evidence>
<dbReference type="Proteomes" id="UP000733744">
    <property type="component" value="Unassembled WGS sequence"/>
</dbReference>
<dbReference type="Pfam" id="PF13511">
    <property type="entry name" value="DUF4124"/>
    <property type="match status" value="1"/>
</dbReference>
<feature type="signal peptide" evidence="2">
    <location>
        <begin position="1"/>
        <end position="18"/>
    </location>
</feature>
<evidence type="ECO:0000256" key="1">
    <source>
        <dbReference type="SAM" id="MobiDB-lite"/>
    </source>
</evidence>
<name>A0ABY3C8X6_9GAMM</name>
<feature type="domain" description="DUF4124" evidence="3">
    <location>
        <begin position="10"/>
        <end position="53"/>
    </location>
</feature>
<comment type="caution">
    <text evidence="4">The sequence shown here is derived from an EMBL/GenBank/DDBJ whole genome shotgun (WGS) entry which is preliminary data.</text>
</comment>
<reference evidence="4 5" key="1">
    <citation type="journal article" date="2019" name="Antonie Van Leeuwenhoek">
        <title>Description of 'Ca. Methylobacter oryzae' KRF1, a novel species from the environmentally important Methylobacter clade 2.</title>
        <authorList>
            <person name="Khatri K."/>
            <person name="Mohite J.A."/>
            <person name="Pandit P.S."/>
            <person name="Bahulikar R."/>
            <person name="Rahalkar M.C."/>
        </authorList>
    </citation>
    <scope>NUCLEOTIDE SEQUENCE [LARGE SCALE GENOMIC DNA]</scope>
    <source>
        <strain evidence="4 5">KRF1</strain>
    </source>
</reference>
<keyword evidence="2" id="KW-0732">Signal</keyword>
<keyword evidence="5" id="KW-1185">Reference proteome</keyword>
<sequence>MRITLLILGSLFSTCAFAGIYKCIDINGKTNYQSKPCDPEHKTEQLNVKTGGPSNNELDKEKQKQELEKKEQEENLEKEQMLKKQAQLKQDAMSESAKNQFLVKNNPEKFSAFSIPPYDLDQLPNLVKDYQTRLPDIERLRRQAAEKALASGQCTRVESSELDAKSIKKNLVFSISCSSGKILYFTEQELAQ</sequence>
<gene>
    <name evidence="4" type="ORF">EKO24_019885</name>
</gene>
<feature type="chain" id="PRO_5046839460" evidence="2">
    <location>
        <begin position="19"/>
        <end position="192"/>
    </location>
</feature>
<feature type="compositionally biased region" description="Polar residues" evidence="1">
    <location>
        <begin position="45"/>
        <end position="56"/>
    </location>
</feature>
<dbReference type="EMBL" id="RYFG02000119">
    <property type="protein sequence ID" value="TRW90296.1"/>
    <property type="molecule type" value="Genomic_DNA"/>
</dbReference>
<accession>A0ABY3C8X6</accession>
<proteinExistence type="predicted"/>
<dbReference type="InterPro" id="IPR025392">
    <property type="entry name" value="DUF4124"/>
</dbReference>
<feature type="region of interest" description="Disordered" evidence="1">
    <location>
        <begin position="33"/>
        <end position="89"/>
    </location>
</feature>
<evidence type="ECO:0000256" key="2">
    <source>
        <dbReference type="SAM" id="SignalP"/>
    </source>
</evidence>
<evidence type="ECO:0000313" key="5">
    <source>
        <dbReference type="Proteomes" id="UP000733744"/>
    </source>
</evidence>
<evidence type="ECO:0000259" key="3">
    <source>
        <dbReference type="Pfam" id="PF13511"/>
    </source>
</evidence>